<reference evidence="2 3" key="1">
    <citation type="submission" date="2015-08" db="EMBL/GenBank/DDBJ databases">
        <title>The genome of the Asian arowana (Scleropages formosus).</title>
        <authorList>
            <person name="Tan M.H."/>
            <person name="Gan H.M."/>
            <person name="Croft L.J."/>
            <person name="Austin C.M."/>
        </authorList>
    </citation>
    <scope>NUCLEOTIDE SEQUENCE [LARGE SCALE GENOMIC DNA]</scope>
    <source>
        <strain evidence="2">Aro1</strain>
    </source>
</reference>
<evidence type="ECO:0000256" key="1">
    <source>
        <dbReference type="SAM" id="SignalP"/>
    </source>
</evidence>
<dbReference type="Proteomes" id="UP000034805">
    <property type="component" value="Unassembled WGS sequence"/>
</dbReference>
<feature type="non-terminal residue" evidence="2">
    <location>
        <position position="285"/>
    </location>
</feature>
<keyword evidence="1" id="KW-0732">Signal</keyword>
<evidence type="ECO:0000313" key="2">
    <source>
        <dbReference type="EMBL" id="KPP79594.1"/>
    </source>
</evidence>
<proteinExistence type="predicted"/>
<name>A0A0P7VSU8_SCLFO</name>
<feature type="signal peptide" evidence="1">
    <location>
        <begin position="1"/>
        <end position="19"/>
    </location>
</feature>
<dbReference type="EMBL" id="JARO02000172">
    <property type="protein sequence ID" value="KPP79594.1"/>
    <property type="molecule type" value="Genomic_DNA"/>
</dbReference>
<protein>
    <submittedName>
        <fullName evidence="2">Uncharacterized protein</fullName>
    </submittedName>
</protein>
<dbReference type="AlphaFoldDB" id="A0A0P7VSU8"/>
<gene>
    <name evidence="2" type="ORF">Z043_100823</name>
</gene>
<evidence type="ECO:0000313" key="3">
    <source>
        <dbReference type="Proteomes" id="UP000034805"/>
    </source>
</evidence>
<feature type="chain" id="PRO_5006143942" evidence="1">
    <location>
        <begin position="20"/>
        <end position="285"/>
    </location>
</feature>
<sequence>MTLLAGAAVDLLLEFCKLAGDVSCVAVNDRRVACADLTWMIQDDHLSGDVLEGQAQGFVGGTRWGHDGIQRLQQANPTGMLLFSVQLPALEPGHLKARLHVVPMPPRDGHKGYTGWVVANLLDVGADLLHDLIITLFTVGWFGGIHLVDCNNELLDAQCVSQQRMFSGLPIFGDSRLKLTHPGSHNEHCTICLQYLVVSNFQREMSMVMPRSRSAFSLSRTQAYLNEPLPICFLLKLLNGPLINAPALVDQVSRGGGLARVHMAYDHDVDVNLLLPHGLVLGTDR</sequence>
<comment type="caution">
    <text evidence="2">The sequence shown here is derived from an EMBL/GenBank/DDBJ whole genome shotgun (WGS) entry which is preliminary data.</text>
</comment>
<accession>A0A0P7VSU8</accession>
<organism evidence="2 3">
    <name type="scientific">Scleropages formosus</name>
    <name type="common">Asian bonytongue</name>
    <name type="synonym">Osteoglossum formosum</name>
    <dbReference type="NCBI Taxonomy" id="113540"/>
    <lineage>
        <taxon>Eukaryota</taxon>
        <taxon>Metazoa</taxon>
        <taxon>Chordata</taxon>
        <taxon>Craniata</taxon>
        <taxon>Vertebrata</taxon>
        <taxon>Euteleostomi</taxon>
        <taxon>Actinopterygii</taxon>
        <taxon>Neopterygii</taxon>
        <taxon>Teleostei</taxon>
        <taxon>Osteoglossocephala</taxon>
        <taxon>Osteoglossomorpha</taxon>
        <taxon>Osteoglossiformes</taxon>
        <taxon>Osteoglossidae</taxon>
        <taxon>Scleropages</taxon>
    </lineage>
</organism>